<feature type="transmembrane region" description="Helical" evidence="2">
    <location>
        <begin position="56"/>
        <end position="75"/>
    </location>
</feature>
<keyword evidence="2" id="KW-0812">Transmembrane</keyword>
<feature type="compositionally biased region" description="Basic and acidic residues" evidence="1">
    <location>
        <begin position="162"/>
        <end position="176"/>
    </location>
</feature>
<dbReference type="Proteomes" id="UP001191004">
    <property type="component" value="Unassembled WGS sequence"/>
</dbReference>
<keyword evidence="2" id="KW-1133">Transmembrane helix</keyword>
<reference evidence="3 4" key="2">
    <citation type="journal article" date="2020" name="Cell Rep.">
        <title>Acquisition and Adaptation of Ultra-small Parasitic Reduced Genome Bacteria to Mammalian Hosts.</title>
        <authorList>
            <person name="McLean J.S."/>
            <person name="Bor B."/>
            <person name="Kerns K.A."/>
            <person name="Liu Q."/>
            <person name="To T.T."/>
            <person name="Solden L."/>
            <person name="Hendrickson E.L."/>
            <person name="Wrighton K."/>
            <person name="Shi W."/>
            <person name="He X."/>
        </authorList>
    </citation>
    <scope>NUCLEOTIDE SEQUENCE [LARGE SCALE GENOMIC DNA]</scope>
    <source>
        <strain evidence="3 4">TM7_KMM_G3_1_HOT_351</strain>
    </source>
</reference>
<comment type="caution">
    <text evidence="3">The sequence shown here is derived from an EMBL/GenBank/DDBJ whole genome shotgun (WGS) entry which is preliminary data.</text>
</comment>
<evidence type="ECO:0000313" key="3">
    <source>
        <dbReference type="EMBL" id="RYC74001.1"/>
    </source>
</evidence>
<evidence type="ECO:0000256" key="1">
    <source>
        <dbReference type="SAM" id="MobiDB-lite"/>
    </source>
</evidence>
<accession>A0ABY0FMC3</accession>
<feature type="region of interest" description="Disordered" evidence="1">
    <location>
        <begin position="133"/>
        <end position="177"/>
    </location>
</feature>
<evidence type="ECO:0008006" key="5">
    <source>
        <dbReference type="Google" id="ProtNLM"/>
    </source>
</evidence>
<sequence>MQKASQTPRQKTSLEGKKRQPSHCSCSRIYQGQSSISEEAQPRIRIPYKREHKFKYLIYSALLFLNFCSLFILPASTFATSKPSDANGKNVVKEEKTCPSGQYLNPETKRCKKFPPQKMKTCPEGYFLNVKTNRCNKNPVPKKSTQNNPKPKEPTNPLPNHPDSKDQNDQTKKPAKDCLPGYFLNKITGRCNKQHEQAEKTCPEGTFRNKITGRCNKIQAESQKKPCHADQYRNPKTGRCHKVATSTAPKTCPAGKVLNPVTNRCKGEEKPHEVKACKEGYERNEQTHRCRKVHQNTGASNPVEVPKLGDKKEEQKKDFNGTTAVAGSAAVGLGIAIFQFKNEIFVIIRKIFLHK</sequence>
<feature type="compositionally biased region" description="Polar residues" evidence="1">
    <location>
        <begin position="1"/>
        <end position="11"/>
    </location>
</feature>
<protein>
    <recommendedName>
        <fullName evidence="5">Chitin-binding type-2 domain-containing protein</fullName>
    </recommendedName>
</protein>
<dbReference type="EMBL" id="PRLL01000001">
    <property type="protein sequence ID" value="RYC74001.1"/>
    <property type="molecule type" value="Genomic_DNA"/>
</dbReference>
<evidence type="ECO:0000256" key="2">
    <source>
        <dbReference type="SAM" id="Phobius"/>
    </source>
</evidence>
<keyword evidence="4" id="KW-1185">Reference proteome</keyword>
<dbReference type="RefSeq" id="WP_129603842.1">
    <property type="nucleotide sequence ID" value="NZ_PRLL01000001.1"/>
</dbReference>
<proteinExistence type="predicted"/>
<keyword evidence="2" id="KW-0472">Membrane</keyword>
<name>A0ABY0FMC3_9BACT</name>
<evidence type="ECO:0000313" key="4">
    <source>
        <dbReference type="Proteomes" id="UP001191004"/>
    </source>
</evidence>
<dbReference type="SUPFAM" id="SSF57184">
    <property type="entry name" value="Growth factor receptor domain"/>
    <property type="match status" value="1"/>
</dbReference>
<organism evidence="3 4">
    <name type="scientific">Candidatus Nanosyncoccus nanoralicus</name>
    <dbReference type="NCBI Taxonomy" id="2171996"/>
    <lineage>
        <taxon>Bacteria</taxon>
        <taxon>Candidatus Saccharimonadota</taxon>
        <taxon>Candidatus Nanosyncoccalia</taxon>
        <taxon>Candidatus Nanosyncoccales</taxon>
        <taxon>Candidatus Nanosyncoccaceae</taxon>
        <taxon>Candidatus Nanosyncoccus</taxon>
    </lineage>
</organism>
<dbReference type="InterPro" id="IPR009030">
    <property type="entry name" value="Growth_fac_rcpt_cys_sf"/>
</dbReference>
<reference evidence="3 4" key="1">
    <citation type="journal article" date="2018" name="bioRxiv">
        <title>Evidence of independent acquisition and adaption of ultra-small bacteria to human hosts across the highly diverse yet reduced genomes of the phylum Saccharibacteria.</title>
        <authorList>
            <person name="McLean J.S."/>
            <person name="Bor B."/>
            <person name="To T.T."/>
            <person name="Liu Q."/>
            <person name="Kearns K.A."/>
            <person name="Solden L.M."/>
            <person name="Wrighton K.C."/>
            <person name="He X."/>
            <person name="Shi W."/>
        </authorList>
    </citation>
    <scope>NUCLEOTIDE SEQUENCE [LARGE SCALE GENOMIC DNA]</scope>
    <source>
        <strain evidence="3 4">TM7_KMM_G3_1_HOT_351</strain>
    </source>
</reference>
<feature type="region of interest" description="Disordered" evidence="1">
    <location>
        <begin position="1"/>
        <end position="23"/>
    </location>
</feature>
<gene>
    <name evidence="3" type="ORF">G3KMM_00043</name>
</gene>